<proteinExistence type="predicted"/>
<dbReference type="EMBL" id="KZ506568">
    <property type="protein sequence ID" value="PKU39122.1"/>
    <property type="molecule type" value="Genomic_DNA"/>
</dbReference>
<keyword evidence="2" id="KW-1185">Reference proteome</keyword>
<organism evidence="1 2">
    <name type="scientific">Limosa lapponica baueri</name>
    <dbReference type="NCBI Taxonomy" id="1758121"/>
    <lineage>
        <taxon>Eukaryota</taxon>
        <taxon>Metazoa</taxon>
        <taxon>Chordata</taxon>
        <taxon>Craniata</taxon>
        <taxon>Vertebrata</taxon>
        <taxon>Euteleostomi</taxon>
        <taxon>Archelosauria</taxon>
        <taxon>Archosauria</taxon>
        <taxon>Dinosauria</taxon>
        <taxon>Saurischia</taxon>
        <taxon>Theropoda</taxon>
        <taxon>Coelurosauria</taxon>
        <taxon>Aves</taxon>
        <taxon>Neognathae</taxon>
        <taxon>Neoaves</taxon>
        <taxon>Charadriiformes</taxon>
        <taxon>Scolopacidae</taxon>
        <taxon>Limosa</taxon>
    </lineage>
</organism>
<protein>
    <submittedName>
        <fullName evidence="1">Uncharacterized protein</fullName>
    </submittedName>
</protein>
<dbReference type="Proteomes" id="UP000233556">
    <property type="component" value="Unassembled WGS sequence"/>
</dbReference>
<evidence type="ECO:0000313" key="1">
    <source>
        <dbReference type="EMBL" id="PKU39122.1"/>
    </source>
</evidence>
<sequence>MGTMTGMERSSWRDGGQNRHILEVLLLLRAVGNVVRLHRDSLQTCQHYSKPVQEHKDYSGTMAMEASADQHSNLHSKPVLQIITCHSCRSWKWTSLGQKDLKALQKEPVRASQVPRNWCCKVLIGQAQIADATGFPVVEFLHRQGDCQRLPVPASGL</sequence>
<gene>
    <name evidence="1" type="ORF">llap_10574</name>
</gene>
<dbReference type="AlphaFoldDB" id="A0A2I0TZB2"/>
<reference evidence="2" key="1">
    <citation type="submission" date="2017-11" db="EMBL/GenBank/DDBJ databases">
        <authorList>
            <person name="Lima N.C."/>
            <person name="Parody-Merino A.M."/>
            <person name="Battley P.F."/>
            <person name="Fidler A.E."/>
            <person name="Prosdocimi F."/>
        </authorList>
    </citation>
    <scope>NUCLEOTIDE SEQUENCE [LARGE SCALE GENOMIC DNA]</scope>
</reference>
<evidence type="ECO:0000313" key="2">
    <source>
        <dbReference type="Proteomes" id="UP000233556"/>
    </source>
</evidence>
<reference evidence="2" key="2">
    <citation type="submission" date="2017-12" db="EMBL/GenBank/DDBJ databases">
        <title>Genome sequence of the Bar-tailed Godwit (Limosa lapponica baueri).</title>
        <authorList>
            <person name="Lima N.C.B."/>
            <person name="Parody-Merino A.M."/>
            <person name="Battley P.F."/>
            <person name="Fidler A.E."/>
            <person name="Prosdocimi F."/>
        </authorList>
    </citation>
    <scope>NUCLEOTIDE SEQUENCE [LARGE SCALE GENOMIC DNA]</scope>
</reference>
<name>A0A2I0TZB2_LIMLA</name>
<accession>A0A2I0TZB2</accession>